<comment type="caution">
    <text evidence="2">The sequence shown here is derived from an EMBL/GenBank/DDBJ whole genome shotgun (WGS) entry which is preliminary data.</text>
</comment>
<feature type="region of interest" description="Disordered" evidence="1">
    <location>
        <begin position="29"/>
        <end position="155"/>
    </location>
</feature>
<organism evidence="2 3">
    <name type="scientific">Austropuccinia psidii MF-1</name>
    <dbReference type="NCBI Taxonomy" id="1389203"/>
    <lineage>
        <taxon>Eukaryota</taxon>
        <taxon>Fungi</taxon>
        <taxon>Dikarya</taxon>
        <taxon>Basidiomycota</taxon>
        <taxon>Pucciniomycotina</taxon>
        <taxon>Pucciniomycetes</taxon>
        <taxon>Pucciniales</taxon>
        <taxon>Sphaerophragmiaceae</taxon>
        <taxon>Austropuccinia</taxon>
    </lineage>
</organism>
<dbReference type="AlphaFoldDB" id="A0A9Q3JFK3"/>
<gene>
    <name evidence="2" type="ORF">O181_100612</name>
</gene>
<sequence>MSDLNHFEQRTMEIQSQYKSLFMVAKTERIGTSSKSLDRNNELISSSEEFDEPRKDIRPSEGLETHVLQKKVQQIKAGLKNQSILSEDKKKKLAEGKDNSPVEAPQASTRKNPPPQVPENGKQAPKSNQKGKKKANSKWNKPYQQNYRTPKKERKAMETVFNMERTFMEFKNKEYEIINHSFPKK</sequence>
<evidence type="ECO:0000313" key="2">
    <source>
        <dbReference type="EMBL" id="MBW0560897.1"/>
    </source>
</evidence>
<feature type="compositionally biased region" description="Basic and acidic residues" evidence="1">
    <location>
        <begin position="86"/>
        <end position="100"/>
    </location>
</feature>
<proteinExistence type="predicted"/>
<reference evidence="2" key="1">
    <citation type="submission" date="2021-03" db="EMBL/GenBank/DDBJ databases">
        <title>Draft genome sequence of rust myrtle Austropuccinia psidii MF-1, a brazilian biotype.</title>
        <authorList>
            <person name="Quecine M.C."/>
            <person name="Pachon D.M.R."/>
            <person name="Bonatelli M.L."/>
            <person name="Correr F.H."/>
            <person name="Franceschini L.M."/>
            <person name="Leite T.F."/>
            <person name="Margarido G.R.A."/>
            <person name="Almeida C.A."/>
            <person name="Ferrarezi J.A."/>
            <person name="Labate C.A."/>
        </authorList>
    </citation>
    <scope>NUCLEOTIDE SEQUENCE</scope>
    <source>
        <strain evidence="2">MF-1</strain>
    </source>
</reference>
<evidence type="ECO:0000256" key="1">
    <source>
        <dbReference type="SAM" id="MobiDB-lite"/>
    </source>
</evidence>
<dbReference type="EMBL" id="AVOT02070204">
    <property type="protein sequence ID" value="MBW0560897.1"/>
    <property type="molecule type" value="Genomic_DNA"/>
</dbReference>
<protein>
    <submittedName>
        <fullName evidence="2">Uncharacterized protein</fullName>
    </submittedName>
</protein>
<name>A0A9Q3JFK3_9BASI</name>
<keyword evidence="3" id="KW-1185">Reference proteome</keyword>
<evidence type="ECO:0000313" key="3">
    <source>
        <dbReference type="Proteomes" id="UP000765509"/>
    </source>
</evidence>
<feature type="compositionally biased region" description="Basic and acidic residues" evidence="1">
    <location>
        <begin position="52"/>
        <end position="64"/>
    </location>
</feature>
<dbReference type="Proteomes" id="UP000765509">
    <property type="component" value="Unassembled WGS sequence"/>
</dbReference>
<accession>A0A9Q3JFK3</accession>